<comment type="caution">
    <text evidence="2">The sequence shown here is derived from an EMBL/GenBank/DDBJ whole genome shotgun (WGS) entry which is preliminary data.</text>
</comment>
<keyword evidence="3" id="KW-1185">Reference proteome</keyword>
<evidence type="ECO:0000313" key="2">
    <source>
        <dbReference type="EMBL" id="KAG0012504.1"/>
    </source>
</evidence>
<dbReference type="EMBL" id="JAAAID010000973">
    <property type="protein sequence ID" value="KAG0012504.1"/>
    <property type="molecule type" value="Genomic_DNA"/>
</dbReference>
<name>A0A9P6MTT6_9FUNG</name>
<evidence type="ECO:0000313" key="3">
    <source>
        <dbReference type="Proteomes" id="UP000703661"/>
    </source>
</evidence>
<dbReference type="AlphaFoldDB" id="A0A9P6MTT6"/>
<protein>
    <submittedName>
        <fullName evidence="2">Uncharacterized protein</fullName>
    </submittedName>
</protein>
<organism evidence="2 3">
    <name type="scientific">Entomortierella chlamydospora</name>
    <dbReference type="NCBI Taxonomy" id="101097"/>
    <lineage>
        <taxon>Eukaryota</taxon>
        <taxon>Fungi</taxon>
        <taxon>Fungi incertae sedis</taxon>
        <taxon>Mucoromycota</taxon>
        <taxon>Mortierellomycotina</taxon>
        <taxon>Mortierellomycetes</taxon>
        <taxon>Mortierellales</taxon>
        <taxon>Mortierellaceae</taxon>
        <taxon>Entomortierella</taxon>
    </lineage>
</organism>
<feature type="region of interest" description="Disordered" evidence="1">
    <location>
        <begin position="1"/>
        <end position="47"/>
    </location>
</feature>
<feature type="compositionally biased region" description="Basic and acidic residues" evidence="1">
    <location>
        <begin position="29"/>
        <end position="42"/>
    </location>
</feature>
<evidence type="ECO:0000256" key="1">
    <source>
        <dbReference type="SAM" id="MobiDB-lite"/>
    </source>
</evidence>
<gene>
    <name evidence="2" type="ORF">BGZ80_011695</name>
</gene>
<proteinExistence type="predicted"/>
<sequence length="109" mass="12051">MAEYTPQEYQTSRRRDDGGVNSKINPATKMDKRMESAGEHPTNHVGIKSVLDNGLHTTEFWDLMAEEIEIGGIKLLVANLVFPIGRREGLLDGTDGALFHRMAPVNGSQ</sequence>
<accession>A0A9P6MTT6</accession>
<dbReference type="Proteomes" id="UP000703661">
    <property type="component" value="Unassembled WGS sequence"/>
</dbReference>
<reference evidence="2" key="1">
    <citation type="journal article" date="2020" name="Fungal Divers.">
        <title>Resolving the Mortierellaceae phylogeny through synthesis of multi-gene phylogenetics and phylogenomics.</title>
        <authorList>
            <person name="Vandepol N."/>
            <person name="Liber J."/>
            <person name="Desiro A."/>
            <person name="Na H."/>
            <person name="Kennedy M."/>
            <person name="Barry K."/>
            <person name="Grigoriev I.V."/>
            <person name="Miller A.N."/>
            <person name="O'Donnell K."/>
            <person name="Stajich J.E."/>
            <person name="Bonito G."/>
        </authorList>
    </citation>
    <scope>NUCLEOTIDE SEQUENCE</scope>
    <source>
        <strain evidence="2">NRRL 2769</strain>
    </source>
</reference>